<accession>A0A091BYB1</accession>
<dbReference type="InterPro" id="IPR011032">
    <property type="entry name" value="GroES-like_sf"/>
</dbReference>
<comment type="caution">
    <text evidence="2">The sequence shown here is derived from an EMBL/GenBank/DDBJ whole genome shotgun (WGS) entry which is preliminary data.</text>
</comment>
<dbReference type="InterPro" id="IPR036291">
    <property type="entry name" value="NAD(P)-bd_dom_sf"/>
</dbReference>
<dbReference type="RefSeq" id="WP_038026431.1">
    <property type="nucleotide sequence ID" value="NZ_JPVU01000197.1"/>
</dbReference>
<dbReference type="EC" id="2.3.1.-" evidence="2"/>
<dbReference type="EC" id="1.-.-.-" evidence="2"/>
<dbReference type="InterPro" id="IPR020843">
    <property type="entry name" value="ER"/>
</dbReference>
<reference evidence="2 3" key="1">
    <citation type="submission" date="2014-08" db="EMBL/GenBank/DDBJ databases">
        <title>Genome sequence of Tetragenococcus muriaticus.</title>
        <authorList>
            <person name="Chuea-nongthon C."/>
            <person name="Rodtong S."/>
            <person name="Yongsawatdigul J."/>
            <person name="Steele J.L."/>
            <person name="Liu X.-y."/>
            <person name="Speers J."/>
            <person name="Glasner J.D."/>
            <person name="Neeno-Eckwall E.C."/>
        </authorList>
    </citation>
    <scope>NUCLEOTIDE SEQUENCE [LARGE SCALE GENOMIC DNA]</scope>
    <source>
        <strain evidence="2 3">PMC-11-5</strain>
    </source>
</reference>
<sequence>MENVLAFEVTQTENVFSRGLVQKQLGSLKKKQVRVQIEYSDINYKDALAASKNGGVVIDYPKVIGIDLAGTVIESNDENWQAGQKVLVTGYGLGTDKDGGFSQFQDVPAEWLVELPQGLTSKEAMKFGTAGFTAALAVRSFEEKSIEKDTPVLVTGATGGVASTAIALLYQLGYSNIIALSSKKEQAQWLLNLGATDIKTAEEILPEKKRPIGKQKFGAIIDTVGGEILANLLPLIQYNGTAILCGNASGITLNTTVLPFILRGIQMIGIDSVYVEMAQRKQVWQFLAKNKGVLDQVSYQEVDLTDLDETIDSLLNGTHTGRTIVNMGGTK</sequence>
<evidence type="ECO:0000259" key="1">
    <source>
        <dbReference type="SMART" id="SM00829"/>
    </source>
</evidence>
<dbReference type="SUPFAM" id="SSF51735">
    <property type="entry name" value="NAD(P)-binding Rossmann-fold domains"/>
    <property type="match status" value="1"/>
</dbReference>
<keyword evidence="2" id="KW-0560">Oxidoreductase</keyword>
<evidence type="ECO:0000313" key="3">
    <source>
        <dbReference type="Proteomes" id="UP000029380"/>
    </source>
</evidence>
<dbReference type="EMBL" id="JPVU01000197">
    <property type="protein sequence ID" value="KFN90611.1"/>
    <property type="molecule type" value="Genomic_DNA"/>
</dbReference>
<gene>
    <name evidence="2" type="ORF">TMUPMC115_1827</name>
</gene>
<dbReference type="Gene3D" id="3.90.180.10">
    <property type="entry name" value="Medium-chain alcohol dehydrogenases, catalytic domain"/>
    <property type="match status" value="1"/>
</dbReference>
<dbReference type="InterPro" id="IPR014188">
    <property type="entry name" value="Acrylyl-CoA_reductase_AcuI"/>
</dbReference>
<dbReference type="SUPFAM" id="SSF50129">
    <property type="entry name" value="GroES-like"/>
    <property type="match status" value="1"/>
</dbReference>
<dbReference type="PANTHER" id="PTHR43677:SF1">
    <property type="entry name" value="ACRYLYL-COA REDUCTASE ACUI-RELATED"/>
    <property type="match status" value="1"/>
</dbReference>
<dbReference type="GO" id="GO:0043957">
    <property type="term" value="F:acryloyl-CoA reductase (NADPH) activity"/>
    <property type="evidence" value="ECO:0007669"/>
    <property type="project" value="TreeGrafter"/>
</dbReference>
<dbReference type="NCBIfam" id="TIGR02823">
    <property type="entry name" value="oxido_YhdH"/>
    <property type="match status" value="1"/>
</dbReference>
<dbReference type="GO" id="GO:0016746">
    <property type="term" value="F:acyltransferase activity"/>
    <property type="evidence" value="ECO:0007669"/>
    <property type="project" value="UniProtKB-KW"/>
</dbReference>
<dbReference type="InterPro" id="IPR013154">
    <property type="entry name" value="ADH-like_N"/>
</dbReference>
<keyword evidence="2" id="KW-0808">Transferase</keyword>
<dbReference type="InterPro" id="IPR013149">
    <property type="entry name" value="ADH-like_C"/>
</dbReference>
<dbReference type="AlphaFoldDB" id="A0A091BYB1"/>
<dbReference type="OrthoDB" id="9782155at2"/>
<dbReference type="EC" id="1.1.1.1" evidence="2"/>
<dbReference type="Gene3D" id="3.40.50.720">
    <property type="entry name" value="NAD(P)-binding Rossmann-like Domain"/>
    <property type="match status" value="1"/>
</dbReference>
<dbReference type="Proteomes" id="UP000029380">
    <property type="component" value="Unassembled WGS sequence"/>
</dbReference>
<dbReference type="SMART" id="SM00829">
    <property type="entry name" value="PKS_ER"/>
    <property type="match status" value="1"/>
</dbReference>
<name>A0A091BYB1_9ENTE</name>
<evidence type="ECO:0000313" key="2">
    <source>
        <dbReference type="EMBL" id="KFN90611.1"/>
    </source>
</evidence>
<keyword evidence="2" id="KW-0012">Acyltransferase</keyword>
<protein>
    <submittedName>
        <fullName evidence="2">Alcohol dehydrogenase</fullName>
        <ecNumber evidence="2">1.-.-.-</ecNumber>
        <ecNumber evidence="2">1.1.1.1</ecNumber>
        <ecNumber evidence="2">2.3.1.-</ecNumber>
    </submittedName>
</protein>
<dbReference type="PANTHER" id="PTHR43677">
    <property type="entry name" value="SHORT-CHAIN DEHYDROGENASE/REDUCTASE"/>
    <property type="match status" value="1"/>
</dbReference>
<dbReference type="Pfam" id="PF08240">
    <property type="entry name" value="ADH_N"/>
    <property type="match status" value="1"/>
</dbReference>
<dbReference type="GO" id="GO:0004022">
    <property type="term" value="F:alcohol dehydrogenase (NAD+) activity"/>
    <property type="evidence" value="ECO:0007669"/>
    <property type="project" value="UniProtKB-EC"/>
</dbReference>
<dbReference type="Pfam" id="PF00107">
    <property type="entry name" value="ADH_zinc_N"/>
    <property type="match status" value="1"/>
</dbReference>
<dbReference type="CDD" id="cd05280">
    <property type="entry name" value="MDR_yhdh_yhfp"/>
    <property type="match status" value="1"/>
</dbReference>
<proteinExistence type="predicted"/>
<organism evidence="2 3">
    <name type="scientific">Tetragenococcus muriaticus PMC-11-5</name>
    <dbReference type="NCBI Taxonomy" id="1302649"/>
    <lineage>
        <taxon>Bacteria</taxon>
        <taxon>Bacillati</taxon>
        <taxon>Bacillota</taxon>
        <taxon>Bacilli</taxon>
        <taxon>Lactobacillales</taxon>
        <taxon>Enterococcaceae</taxon>
        <taxon>Tetragenococcus</taxon>
    </lineage>
</organism>
<dbReference type="InterPro" id="IPR051397">
    <property type="entry name" value="Zn-ADH-like_protein"/>
</dbReference>
<dbReference type="PATRIC" id="fig|1302649.3.peg.1827"/>
<feature type="domain" description="Enoyl reductase (ER)" evidence="1">
    <location>
        <begin position="19"/>
        <end position="325"/>
    </location>
</feature>